<dbReference type="InterPro" id="IPR050093">
    <property type="entry name" value="ABC_SmlMolc_Importer"/>
</dbReference>
<dbReference type="PROSITE" id="PS00211">
    <property type="entry name" value="ABC_TRANSPORTER_1"/>
    <property type="match status" value="1"/>
</dbReference>
<comment type="caution">
    <text evidence="9">The sequence shown here is derived from an EMBL/GenBank/DDBJ whole genome shotgun (WGS) entry which is preliminary data.</text>
</comment>
<evidence type="ECO:0000256" key="2">
    <source>
        <dbReference type="ARBA" id="ARBA00022475"/>
    </source>
</evidence>
<keyword evidence="5 7" id="KW-1278">Translocase</keyword>
<protein>
    <recommendedName>
        <fullName evidence="7">Spermidine/putrescine import ATP-binding protein PotA</fullName>
        <ecNumber evidence="7">7.6.2.11</ecNumber>
    </recommendedName>
</protein>
<feature type="domain" description="ABC transporter" evidence="8">
    <location>
        <begin position="39"/>
        <end position="273"/>
    </location>
</feature>
<evidence type="ECO:0000313" key="9">
    <source>
        <dbReference type="EMBL" id="MBT8799273.1"/>
    </source>
</evidence>
<keyword evidence="2 7" id="KW-1003">Cell membrane</keyword>
<dbReference type="EMBL" id="JAFLHG010000016">
    <property type="protein sequence ID" value="MBT8799273.1"/>
    <property type="molecule type" value="Genomic_DNA"/>
</dbReference>
<evidence type="ECO:0000256" key="6">
    <source>
        <dbReference type="ARBA" id="ARBA00023136"/>
    </source>
</evidence>
<dbReference type="SUPFAM" id="SSF50331">
    <property type="entry name" value="MOP-like"/>
    <property type="match status" value="1"/>
</dbReference>
<dbReference type="Proteomes" id="UP000740605">
    <property type="component" value="Unassembled WGS sequence"/>
</dbReference>
<dbReference type="PROSITE" id="PS50893">
    <property type="entry name" value="ABC_TRANSPORTER_2"/>
    <property type="match status" value="1"/>
</dbReference>
<keyword evidence="1 7" id="KW-0813">Transport</keyword>
<dbReference type="GO" id="GO:0005524">
    <property type="term" value="F:ATP binding"/>
    <property type="evidence" value="ECO:0007669"/>
    <property type="project" value="UniProtKB-KW"/>
</dbReference>
<comment type="subunit">
    <text evidence="7">The complex is composed of two ATP-binding proteins (PotA), two transmembrane proteins (PotB and PotC) and a solute-binding protein (PotD).</text>
</comment>
<dbReference type="PANTHER" id="PTHR42781:SF4">
    <property type="entry name" value="SPERMIDINE_PUTRESCINE IMPORT ATP-BINDING PROTEIN POTA"/>
    <property type="match status" value="1"/>
</dbReference>
<evidence type="ECO:0000256" key="7">
    <source>
        <dbReference type="RuleBase" id="RU364083"/>
    </source>
</evidence>
<reference evidence="9 10" key="1">
    <citation type="submission" date="2021-03" db="EMBL/GenBank/DDBJ databases">
        <title>Microbacterium pauli sp. nov., isolated from microfiltered milk.</title>
        <authorList>
            <person name="Bellassi P."/>
            <person name="Fontana A."/>
            <person name="Callegari M.L."/>
            <person name="Lorenzo M."/>
            <person name="Cappa F."/>
        </authorList>
    </citation>
    <scope>NUCLEOTIDE SEQUENCE [LARGE SCALE GENOMIC DNA]</scope>
    <source>
        <strain evidence="9 10">DSM 18909</strain>
    </source>
</reference>
<evidence type="ECO:0000256" key="1">
    <source>
        <dbReference type="ARBA" id="ARBA00022448"/>
    </source>
</evidence>
<name>A0ABS5XXJ5_9MICO</name>
<dbReference type="InterPro" id="IPR027417">
    <property type="entry name" value="P-loop_NTPase"/>
</dbReference>
<dbReference type="InterPro" id="IPR008995">
    <property type="entry name" value="Mo/tungstate-bd_C_term_dom"/>
</dbReference>
<evidence type="ECO:0000259" key="8">
    <source>
        <dbReference type="PROSITE" id="PS50893"/>
    </source>
</evidence>
<comment type="similarity">
    <text evidence="7">Belongs to the ABC transporter superfamily. Spermidine/putrescine importer (TC 3.A.1.11.1) family.</text>
</comment>
<dbReference type="InterPro" id="IPR003439">
    <property type="entry name" value="ABC_transporter-like_ATP-bd"/>
</dbReference>
<dbReference type="SMART" id="SM00382">
    <property type="entry name" value="AAA"/>
    <property type="match status" value="1"/>
</dbReference>
<proteinExistence type="inferred from homology"/>
<keyword evidence="6 7" id="KW-0472">Membrane</keyword>
<dbReference type="NCBIfam" id="TIGR01187">
    <property type="entry name" value="potA"/>
    <property type="match status" value="1"/>
</dbReference>
<keyword evidence="4 7" id="KW-0067">ATP-binding</keyword>
<dbReference type="Gene3D" id="2.40.50.100">
    <property type="match status" value="1"/>
</dbReference>
<sequence>MSSSERWSSVAAPTSVESTGTIGLTALADFTADEPTGRITLNGLTKRYSGSSDDIAAVDDIDLDIRPGEFLTLLGPSGCGKTSTLRMIAGFEEPTSGSVELDGAVMNSVPPNKRPMSMVFQSYALFPHLSVRDNVAYGLRLKRTPAARMAEEVDTILTIMNLSSYADRAPHQLSGGQQQRVALARALVMRPKVLLFDEPLSNLDAKLRVQMRNEIRRLQRRLGITSIFVTHDQDEAMTLSDRVVVMSRGRIEQVDTPDAVYRRPASVFVADFIGRANFLDAAVVSAPQDGRIAVHALGRQFHVDCHPEVGIDSRVLLMVRPESVRLRHLAAGEGTDATEVRDDIGRVLNAIFHGDTVEYEIETTSGTIVASVSDPSVDEIFAPMDVVRVDVPSDRGWVLPRAEAD</sequence>
<accession>A0ABS5XXJ5</accession>
<evidence type="ECO:0000313" key="10">
    <source>
        <dbReference type="Proteomes" id="UP000740605"/>
    </source>
</evidence>
<dbReference type="InterPro" id="IPR003593">
    <property type="entry name" value="AAA+_ATPase"/>
</dbReference>
<gene>
    <name evidence="7" type="primary">potA</name>
    <name evidence="9" type="ORF">J0P97_14535</name>
</gene>
<comment type="function">
    <text evidence="7">Part of the ABC transporter complex PotABCD involved in spermidine/putrescine import. Responsible for energy coupling to the transport system.</text>
</comment>
<keyword evidence="3 7" id="KW-0547">Nucleotide-binding</keyword>
<dbReference type="EC" id="7.6.2.11" evidence="7"/>
<dbReference type="InterPro" id="IPR013611">
    <property type="entry name" value="Transp-assoc_OB_typ2"/>
</dbReference>
<comment type="catalytic activity">
    <reaction evidence="7">
        <text>ATP + H2O + polyamine-[polyamine-binding protein]Side 1 = ADP + phosphate + polyamineSide 2 + [polyamine-binding protein]Side 1.</text>
        <dbReference type="EC" id="7.6.2.11"/>
    </reaction>
</comment>
<dbReference type="InterPro" id="IPR005893">
    <property type="entry name" value="PotA-like"/>
</dbReference>
<dbReference type="PANTHER" id="PTHR42781">
    <property type="entry name" value="SPERMIDINE/PUTRESCINE IMPORT ATP-BINDING PROTEIN POTA"/>
    <property type="match status" value="1"/>
</dbReference>
<evidence type="ECO:0000256" key="4">
    <source>
        <dbReference type="ARBA" id="ARBA00022840"/>
    </source>
</evidence>
<dbReference type="Pfam" id="PF08402">
    <property type="entry name" value="TOBE_2"/>
    <property type="match status" value="1"/>
</dbReference>
<dbReference type="Pfam" id="PF00005">
    <property type="entry name" value="ABC_tran"/>
    <property type="match status" value="1"/>
</dbReference>
<dbReference type="Gene3D" id="3.40.50.300">
    <property type="entry name" value="P-loop containing nucleotide triphosphate hydrolases"/>
    <property type="match status" value="1"/>
</dbReference>
<organism evidence="9 10">
    <name type="scientific">Microbacterium flavum</name>
    <dbReference type="NCBI Taxonomy" id="415216"/>
    <lineage>
        <taxon>Bacteria</taxon>
        <taxon>Bacillati</taxon>
        <taxon>Actinomycetota</taxon>
        <taxon>Actinomycetes</taxon>
        <taxon>Micrococcales</taxon>
        <taxon>Microbacteriaceae</taxon>
        <taxon>Microbacterium</taxon>
    </lineage>
</organism>
<evidence type="ECO:0000256" key="5">
    <source>
        <dbReference type="ARBA" id="ARBA00022967"/>
    </source>
</evidence>
<dbReference type="InterPro" id="IPR017871">
    <property type="entry name" value="ABC_transporter-like_CS"/>
</dbReference>
<dbReference type="SUPFAM" id="SSF52540">
    <property type="entry name" value="P-loop containing nucleoside triphosphate hydrolases"/>
    <property type="match status" value="1"/>
</dbReference>
<evidence type="ECO:0000256" key="3">
    <source>
        <dbReference type="ARBA" id="ARBA00022741"/>
    </source>
</evidence>
<keyword evidence="10" id="KW-1185">Reference proteome</keyword>